<accession>A0A9D7S9L5</accession>
<reference evidence="1 2" key="1">
    <citation type="submission" date="2020-10" db="EMBL/GenBank/DDBJ databases">
        <title>Connecting structure to function with the recovery of over 1000 high-quality activated sludge metagenome-assembled genomes encoding full-length rRNA genes using long-read sequencing.</title>
        <authorList>
            <person name="Singleton C.M."/>
            <person name="Petriglieri F."/>
            <person name="Kristensen J.M."/>
            <person name="Kirkegaard R.H."/>
            <person name="Michaelsen T.Y."/>
            <person name="Andersen M.H."/>
            <person name="Karst S.M."/>
            <person name="Dueholm M.S."/>
            <person name="Nielsen P.H."/>
            <person name="Albertsen M."/>
        </authorList>
    </citation>
    <scope>NUCLEOTIDE SEQUENCE [LARGE SCALE GENOMIC DNA]</scope>
    <source>
        <strain evidence="1">Ribe_18-Q3-R11-54_BAT3C.373</strain>
    </source>
</reference>
<comment type="caution">
    <text evidence="1">The sequence shown here is derived from an EMBL/GenBank/DDBJ whole genome shotgun (WGS) entry which is preliminary data.</text>
</comment>
<dbReference type="Proteomes" id="UP000808349">
    <property type="component" value="Unassembled WGS sequence"/>
</dbReference>
<evidence type="ECO:0000313" key="1">
    <source>
        <dbReference type="EMBL" id="MBK9717426.1"/>
    </source>
</evidence>
<dbReference type="EMBL" id="JADKFW010000004">
    <property type="protein sequence ID" value="MBK9717426.1"/>
    <property type="molecule type" value="Genomic_DNA"/>
</dbReference>
<protein>
    <submittedName>
        <fullName evidence="1">DUF1272 domain-containing protein</fullName>
    </submittedName>
</protein>
<name>A0A9D7S9L5_9BACT</name>
<gene>
    <name evidence="1" type="ORF">IPO85_07920</name>
</gene>
<dbReference type="InterPro" id="IPR010696">
    <property type="entry name" value="DUF1272"/>
</dbReference>
<dbReference type="AlphaFoldDB" id="A0A9D7S9L5"/>
<dbReference type="Pfam" id="PF06906">
    <property type="entry name" value="DUF1272"/>
    <property type="match status" value="1"/>
</dbReference>
<evidence type="ECO:0000313" key="2">
    <source>
        <dbReference type="Proteomes" id="UP000808349"/>
    </source>
</evidence>
<proteinExistence type="predicted"/>
<organism evidence="1 2">
    <name type="scientific">Candidatus Defluviibacterium haderslevense</name>
    <dbReference type="NCBI Taxonomy" id="2981993"/>
    <lineage>
        <taxon>Bacteria</taxon>
        <taxon>Pseudomonadati</taxon>
        <taxon>Bacteroidota</taxon>
        <taxon>Saprospiria</taxon>
        <taxon>Saprospirales</taxon>
        <taxon>Saprospiraceae</taxon>
        <taxon>Candidatus Defluviibacterium</taxon>
    </lineage>
</organism>
<sequence length="96" mass="10922">MLEIKPICEHCKKSLPNDSSNAMICTFECTFCSDCVDHILNNVCPNCGGGFEKIPTRPKHLLDKYPASSIHFSKPINTHKFALKLKQYENIKPNQR</sequence>